<keyword evidence="2" id="KW-1185">Reference proteome</keyword>
<reference evidence="1 2" key="1">
    <citation type="submission" date="2020-08" db="EMBL/GenBank/DDBJ databases">
        <title>Cohnella phylogeny.</title>
        <authorList>
            <person name="Dunlap C."/>
        </authorList>
    </citation>
    <scope>NUCLEOTIDE SEQUENCE [LARGE SCALE GENOMIC DNA]</scope>
    <source>
        <strain evidence="1 2">DSM 28246</strain>
    </source>
</reference>
<name>A0A7X0RUC4_9BACL</name>
<evidence type="ECO:0000313" key="2">
    <source>
        <dbReference type="Proteomes" id="UP000547209"/>
    </source>
</evidence>
<dbReference type="Proteomes" id="UP000547209">
    <property type="component" value="Unassembled WGS sequence"/>
</dbReference>
<organism evidence="1 2">
    <name type="scientific">Cohnella nanjingensis</name>
    <dbReference type="NCBI Taxonomy" id="1387779"/>
    <lineage>
        <taxon>Bacteria</taxon>
        <taxon>Bacillati</taxon>
        <taxon>Bacillota</taxon>
        <taxon>Bacilli</taxon>
        <taxon>Bacillales</taxon>
        <taxon>Paenibacillaceae</taxon>
        <taxon>Cohnella</taxon>
    </lineage>
</organism>
<gene>
    <name evidence="1" type="ORF">H7C19_23690</name>
</gene>
<dbReference type="RefSeq" id="WP_185671547.1">
    <property type="nucleotide sequence ID" value="NZ_JACJVP010000041.1"/>
</dbReference>
<dbReference type="AlphaFoldDB" id="A0A7X0RUC4"/>
<accession>A0A7X0RUC4</accession>
<protein>
    <submittedName>
        <fullName evidence="1">Uncharacterized protein</fullName>
    </submittedName>
</protein>
<comment type="caution">
    <text evidence="1">The sequence shown here is derived from an EMBL/GenBank/DDBJ whole genome shotgun (WGS) entry which is preliminary data.</text>
</comment>
<proteinExistence type="predicted"/>
<dbReference type="EMBL" id="JACJVP010000041">
    <property type="protein sequence ID" value="MBB6673686.1"/>
    <property type="molecule type" value="Genomic_DNA"/>
</dbReference>
<evidence type="ECO:0000313" key="1">
    <source>
        <dbReference type="EMBL" id="MBB6673686.1"/>
    </source>
</evidence>
<sequence length="175" mass="19881">MFDPTVYDNLKVALENLIYDLDNLDGRVRVADRTDRLEMSVLSRTFAIRFHLAERPAIMARIGLEATLRDLAAEILEMPGEPPACALRVSFHLETDDIEPACSSIASIVQEVWGAALSPRLRLSFDYGQPRPRYRVAAELPFDRKINEDQMEDLSDLVDHALRTLERLQEDIGEV</sequence>